<evidence type="ECO:0000256" key="5">
    <source>
        <dbReference type="ARBA" id="ARBA00041138"/>
    </source>
</evidence>
<dbReference type="Gene3D" id="3.90.226.10">
    <property type="entry name" value="2-enoyl-CoA Hydratase, Chain A, domain 1"/>
    <property type="match status" value="3"/>
</dbReference>
<dbReference type="GO" id="GO:0004658">
    <property type="term" value="F:propionyl-CoA carboxylase activity"/>
    <property type="evidence" value="ECO:0007669"/>
    <property type="project" value="UniProtKB-EC"/>
</dbReference>
<evidence type="ECO:0000256" key="8">
    <source>
        <dbReference type="ARBA" id="ARBA00049495"/>
    </source>
</evidence>
<accession>A0A2K6G570</accession>
<evidence type="ECO:0000259" key="10">
    <source>
        <dbReference type="PROSITE" id="PS50989"/>
    </source>
</evidence>
<dbReference type="GO" id="GO:0005739">
    <property type="term" value="C:mitochondrion"/>
    <property type="evidence" value="ECO:0007669"/>
    <property type="project" value="TreeGrafter"/>
</dbReference>
<organism evidence="11 12">
    <name type="scientific">Propithecus coquereli</name>
    <name type="common">Coquerel's sifaka</name>
    <name type="synonym">Propithecus verreauxi coquereli</name>
    <dbReference type="NCBI Taxonomy" id="379532"/>
    <lineage>
        <taxon>Eukaryota</taxon>
        <taxon>Metazoa</taxon>
        <taxon>Chordata</taxon>
        <taxon>Craniata</taxon>
        <taxon>Vertebrata</taxon>
        <taxon>Euteleostomi</taxon>
        <taxon>Mammalia</taxon>
        <taxon>Eutheria</taxon>
        <taxon>Euarchontoglires</taxon>
        <taxon>Primates</taxon>
        <taxon>Strepsirrhini</taxon>
        <taxon>Lemuriformes</taxon>
        <taxon>Indriidae</taxon>
        <taxon>Propithecus</taxon>
    </lineage>
</organism>
<dbReference type="PROSITE" id="PS50989">
    <property type="entry name" value="COA_CT_CTER"/>
    <property type="match status" value="1"/>
</dbReference>
<feature type="domain" description="CoA carboxyltransferase C-terminal" evidence="10">
    <location>
        <begin position="203"/>
        <end position="468"/>
    </location>
</feature>
<evidence type="ECO:0000256" key="2">
    <source>
        <dbReference type="ARBA" id="ARBA00013050"/>
    </source>
</evidence>
<reference evidence="11" key="2">
    <citation type="submission" date="2025-09" db="UniProtKB">
        <authorList>
            <consortium name="Ensembl"/>
        </authorList>
    </citation>
    <scope>IDENTIFICATION</scope>
</reference>
<evidence type="ECO:0000256" key="7">
    <source>
        <dbReference type="ARBA" id="ARBA00048208"/>
    </source>
</evidence>
<dbReference type="Pfam" id="PF01039">
    <property type="entry name" value="Carboxyl_trans"/>
    <property type="match status" value="1"/>
</dbReference>
<evidence type="ECO:0000259" key="9">
    <source>
        <dbReference type="PROSITE" id="PS50980"/>
    </source>
</evidence>
<dbReference type="FunFam" id="3.90.226.10:FF:000017">
    <property type="entry name" value="Propionyl-CoA carboxylase subunit beta 5"/>
    <property type="match status" value="1"/>
</dbReference>
<dbReference type="EC" id="6.4.1.3" evidence="2"/>
<dbReference type="InterPro" id="IPR011763">
    <property type="entry name" value="COA_CT_C"/>
</dbReference>
<dbReference type="PANTHER" id="PTHR43842:SF2">
    <property type="entry name" value="PROPIONYL-COA CARBOXYLASE BETA CHAIN, MITOCHONDRIAL"/>
    <property type="match status" value="1"/>
</dbReference>
<sequence length="474" mass="51706">MAAAMRVAAAGKRLSVVASGLGTAVRSLCSQPVSINERIENKRRTALLGGGQHRIDAQHKRGKLTARERISLLLDPGSFVESDMFVEHRCADFGMAADKNKFPGDSVVTGRGRINGRLVYLFSQRNVTASGVIPQISLIMGPCAGGAVYSPALTDFTFMVKDTSYLFITGPDVVKSVTNEDVTQEELGGAKTHTTMSGVAHRAFENDVDALCNLREFFNYLPLSSQDPAPIRECHDPSCTLYFCLYHFELSSKFVLQVVDEREFFEIMPNYAKNIVVGFARMNGRTVGIVGNQPKVASGCLDINSSVKGARFVRFCDAFNIPLITFVDVPGFLPGTAQEYGGIIRHGAKLLYAFAEATVPKVTVITRKAYGGAYDVMSSKHLCGDTNYAWPTAEIAVMGAKGAVEIIFKGHENVEAAQAEYIEKFANPFPAAVRGFVDDIIQPSSTRARICCDLDVLASKKVQRPWRKHANIPL</sequence>
<dbReference type="SUPFAM" id="SSF52096">
    <property type="entry name" value="ClpP/crotonase"/>
    <property type="match status" value="2"/>
</dbReference>
<evidence type="ECO:0000256" key="6">
    <source>
        <dbReference type="ARBA" id="ARBA00042797"/>
    </source>
</evidence>
<comment type="pathway">
    <text evidence="1">Metabolic intermediate metabolism; propanoyl-CoA degradation; succinyl-CoA from propanoyl-CoA: step 1/3.</text>
</comment>
<keyword evidence="12" id="KW-1185">Reference proteome</keyword>
<dbReference type="PROSITE" id="PS50980">
    <property type="entry name" value="COA_CT_NTER"/>
    <property type="match status" value="1"/>
</dbReference>
<evidence type="ECO:0000313" key="12">
    <source>
        <dbReference type="Proteomes" id="UP000233160"/>
    </source>
</evidence>
<reference evidence="11" key="1">
    <citation type="submission" date="2025-08" db="UniProtKB">
        <authorList>
            <consortium name="Ensembl"/>
        </authorList>
    </citation>
    <scope>IDENTIFICATION</scope>
</reference>
<dbReference type="AlphaFoldDB" id="A0A2K6G570"/>
<proteinExistence type="predicted"/>
<comment type="subunit">
    <text evidence="4">The holoenzyme is a dodecamer composed of 6 PCCA/alpha subunits and 6 PCCB/beta subunits.</text>
</comment>
<dbReference type="InterPro" id="IPR029045">
    <property type="entry name" value="ClpP/crotonase-like_dom_sf"/>
</dbReference>
<dbReference type="Ensembl" id="ENSPCOT00000032063.1">
    <property type="protein sequence ID" value="ENSPCOP00000021399.1"/>
    <property type="gene ID" value="ENSPCOG00000022712.1"/>
</dbReference>
<evidence type="ECO:0000256" key="3">
    <source>
        <dbReference type="ARBA" id="ARBA00022598"/>
    </source>
</evidence>
<comment type="catalytic activity">
    <reaction evidence="8">
        <text>propanoyl-CoA + hydrogencarbonate + ATP = (S)-methylmalonyl-CoA + ADP + phosphate + H(+)</text>
        <dbReference type="Rhea" id="RHEA:23720"/>
        <dbReference type="ChEBI" id="CHEBI:15378"/>
        <dbReference type="ChEBI" id="CHEBI:17544"/>
        <dbReference type="ChEBI" id="CHEBI:30616"/>
        <dbReference type="ChEBI" id="CHEBI:43474"/>
        <dbReference type="ChEBI" id="CHEBI:57327"/>
        <dbReference type="ChEBI" id="CHEBI:57392"/>
        <dbReference type="ChEBI" id="CHEBI:456216"/>
        <dbReference type="EC" id="6.4.1.3"/>
    </reaction>
    <physiologicalReaction direction="left-to-right" evidence="8">
        <dbReference type="Rhea" id="RHEA:23721"/>
    </physiologicalReaction>
</comment>
<dbReference type="PANTHER" id="PTHR43842">
    <property type="entry name" value="PROPIONYL-COA CARBOXYLASE BETA CHAIN"/>
    <property type="match status" value="1"/>
</dbReference>
<keyword evidence="3" id="KW-0436">Ligase</keyword>
<evidence type="ECO:0000256" key="4">
    <source>
        <dbReference type="ARBA" id="ARBA00038567"/>
    </source>
</evidence>
<protein>
    <recommendedName>
        <fullName evidence="5">Propionyl-CoA carboxylase beta chain, mitochondrial</fullName>
        <ecNumber evidence="2">6.4.1.3</ecNumber>
    </recommendedName>
    <alternativeName>
        <fullName evidence="6">Propanoyl-CoA:carbon dioxide ligase subunit beta</fullName>
    </alternativeName>
</protein>
<dbReference type="InterPro" id="IPR034733">
    <property type="entry name" value="AcCoA_carboxyl_beta"/>
</dbReference>
<comment type="catalytic activity">
    <reaction evidence="7">
        <text>butanoyl-CoA + hydrogencarbonate + ATP = (2S)-ethylmalonyl-CoA + ADP + phosphate + H(+)</text>
        <dbReference type="Rhea" id="RHEA:59520"/>
        <dbReference type="ChEBI" id="CHEBI:15378"/>
        <dbReference type="ChEBI" id="CHEBI:17544"/>
        <dbReference type="ChEBI" id="CHEBI:30616"/>
        <dbReference type="ChEBI" id="CHEBI:43474"/>
        <dbReference type="ChEBI" id="CHEBI:57371"/>
        <dbReference type="ChEBI" id="CHEBI:60909"/>
        <dbReference type="ChEBI" id="CHEBI:456216"/>
    </reaction>
    <physiologicalReaction direction="left-to-right" evidence="7">
        <dbReference type="Rhea" id="RHEA:59521"/>
    </physiologicalReaction>
</comment>
<evidence type="ECO:0000256" key="1">
    <source>
        <dbReference type="ARBA" id="ARBA00005060"/>
    </source>
</evidence>
<feature type="domain" description="CoA carboxyltransferase N-terminal" evidence="9">
    <location>
        <begin position="1"/>
        <end position="233"/>
    </location>
</feature>
<dbReference type="InterPro" id="IPR051047">
    <property type="entry name" value="AccD/PCCB"/>
</dbReference>
<evidence type="ECO:0000313" key="11">
    <source>
        <dbReference type="Ensembl" id="ENSPCOP00000021399.1"/>
    </source>
</evidence>
<name>A0A2K6G570_PROCO</name>
<dbReference type="Proteomes" id="UP000233160">
    <property type="component" value="Unassembled WGS sequence"/>
</dbReference>
<dbReference type="InterPro" id="IPR011762">
    <property type="entry name" value="COA_CT_N"/>
</dbReference>
<dbReference type="GeneTree" id="ENSGT00940000157741"/>
<gene>
    <name evidence="11" type="primary">PCCB</name>
</gene>